<reference evidence="7 8" key="1">
    <citation type="submission" date="2020-11" db="EMBL/GenBank/DDBJ databases">
        <authorList>
            <person name="Peeters C."/>
        </authorList>
    </citation>
    <scope>NUCLEOTIDE SEQUENCE [LARGE SCALE GENOMIC DNA]</scope>
    <source>
        <strain evidence="7 8">LMG 8286</strain>
    </source>
</reference>
<keyword evidence="5 6" id="KW-0472">Membrane</keyword>
<evidence type="ECO:0008006" key="9">
    <source>
        <dbReference type="Google" id="ProtNLM"/>
    </source>
</evidence>
<dbReference type="RefSeq" id="WP_230057541.1">
    <property type="nucleotide sequence ID" value="NZ_CAJHOE010000011.1"/>
</dbReference>
<keyword evidence="4 6" id="KW-1133">Transmembrane helix</keyword>
<dbReference type="Proteomes" id="UP000789359">
    <property type="component" value="Unassembled WGS sequence"/>
</dbReference>
<comment type="subcellular location">
    <subcellularLocation>
        <location evidence="1">Cell membrane</location>
        <topology evidence="1">Multi-pass membrane protein</topology>
    </subcellularLocation>
</comment>
<evidence type="ECO:0000313" key="8">
    <source>
        <dbReference type="Proteomes" id="UP000789359"/>
    </source>
</evidence>
<evidence type="ECO:0000256" key="3">
    <source>
        <dbReference type="ARBA" id="ARBA00022692"/>
    </source>
</evidence>
<dbReference type="PANTHER" id="PTHR30213:SF0">
    <property type="entry name" value="UPF0761 MEMBRANE PROTEIN YIHY"/>
    <property type="match status" value="1"/>
</dbReference>
<gene>
    <name evidence="7" type="ORF">LMG8286_01814</name>
</gene>
<sequence length="278" mass="32318">MRNFNLSQISQKLKFCLSLLLKIKDKELLHYASSLSFHTMLSIIPVLLVSFSIFTQMPSFGVYYDKIKEFIFSSLLPSNQDAITQYIETFLQNSSTLGMLGLGAIIFTSLMFFMDYEYIINKIMRCEERGFFHSLSVYWTMITLAPIGLGLSFYLSNLLQELLNSTQYTSWINFLSIFPYLIIWAIFCITYLISVSCQIALKNALFSSFVSSLIWYLGKNVFVFYAVNNKTYLSVYGSFSVVLLFFLWIYVSWIIYLYGVKLCSFLELRDNEKRAIES</sequence>
<feature type="transmembrane region" description="Helical" evidence="6">
    <location>
        <begin position="97"/>
        <end position="116"/>
    </location>
</feature>
<dbReference type="EMBL" id="CAJHOE010000011">
    <property type="protein sequence ID" value="CAD7289452.1"/>
    <property type="molecule type" value="Genomic_DNA"/>
</dbReference>
<evidence type="ECO:0000256" key="2">
    <source>
        <dbReference type="ARBA" id="ARBA00022475"/>
    </source>
</evidence>
<feature type="transmembrane region" description="Helical" evidence="6">
    <location>
        <begin position="28"/>
        <end position="54"/>
    </location>
</feature>
<dbReference type="PIRSF" id="PIRSF035875">
    <property type="entry name" value="RNase_BN"/>
    <property type="match status" value="1"/>
</dbReference>
<comment type="caution">
    <text evidence="7">The sequence shown here is derived from an EMBL/GenBank/DDBJ whole genome shotgun (WGS) entry which is preliminary data.</text>
</comment>
<keyword evidence="3 6" id="KW-0812">Transmembrane</keyword>
<feature type="transmembrane region" description="Helical" evidence="6">
    <location>
        <begin position="137"/>
        <end position="159"/>
    </location>
</feature>
<accession>A0ABN7KAN1</accession>
<feature type="transmembrane region" description="Helical" evidence="6">
    <location>
        <begin position="171"/>
        <end position="193"/>
    </location>
</feature>
<evidence type="ECO:0000256" key="5">
    <source>
        <dbReference type="ARBA" id="ARBA00023136"/>
    </source>
</evidence>
<organism evidence="7 8">
    <name type="scientific">Campylobacter suis</name>
    <dbReference type="NCBI Taxonomy" id="2790657"/>
    <lineage>
        <taxon>Bacteria</taxon>
        <taxon>Pseudomonadati</taxon>
        <taxon>Campylobacterota</taxon>
        <taxon>Epsilonproteobacteria</taxon>
        <taxon>Campylobacterales</taxon>
        <taxon>Campylobacteraceae</taxon>
        <taxon>Campylobacter</taxon>
    </lineage>
</organism>
<feature type="transmembrane region" description="Helical" evidence="6">
    <location>
        <begin position="233"/>
        <end position="259"/>
    </location>
</feature>
<keyword evidence="2" id="KW-1003">Cell membrane</keyword>
<evidence type="ECO:0000256" key="1">
    <source>
        <dbReference type="ARBA" id="ARBA00004651"/>
    </source>
</evidence>
<name>A0ABN7KAN1_9BACT</name>
<evidence type="ECO:0000256" key="6">
    <source>
        <dbReference type="SAM" id="Phobius"/>
    </source>
</evidence>
<dbReference type="PANTHER" id="PTHR30213">
    <property type="entry name" value="INNER MEMBRANE PROTEIN YHJD"/>
    <property type="match status" value="1"/>
</dbReference>
<protein>
    <recommendedName>
        <fullName evidence="9">Virulence factor, BrkB family protein</fullName>
    </recommendedName>
</protein>
<proteinExistence type="predicted"/>
<feature type="transmembrane region" description="Helical" evidence="6">
    <location>
        <begin position="205"/>
        <end position="227"/>
    </location>
</feature>
<evidence type="ECO:0000313" key="7">
    <source>
        <dbReference type="EMBL" id="CAD7289452.1"/>
    </source>
</evidence>
<keyword evidence="8" id="KW-1185">Reference proteome</keyword>
<dbReference type="NCBIfam" id="TIGR00765">
    <property type="entry name" value="yihY_not_rbn"/>
    <property type="match status" value="1"/>
</dbReference>
<evidence type="ECO:0000256" key="4">
    <source>
        <dbReference type="ARBA" id="ARBA00022989"/>
    </source>
</evidence>
<dbReference type="InterPro" id="IPR017039">
    <property type="entry name" value="Virul_fac_BrkB"/>
</dbReference>
<dbReference type="Pfam" id="PF03631">
    <property type="entry name" value="Virul_fac_BrkB"/>
    <property type="match status" value="1"/>
</dbReference>